<comment type="function">
    <text evidence="9">May play the central regulatory role in sporulation. It may be an element of the effector pathway responsible for the activation of sporulation genes in response to nutritional stress. Spo0A may act in concert with spo0H (a sigma factor) to control the expression of some genes that are critical to the sporulation process.</text>
</comment>
<evidence type="ECO:0000313" key="14">
    <source>
        <dbReference type="Proteomes" id="UP000461585"/>
    </source>
</evidence>
<evidence type="ECO:0000256" key="9">
    <source>
        <dbReference type="ARBA" id="ARBA00024867"/>
    </source>
</evidence>
<evidence type="ECO:0000256" key="3">
    <source>
        <dbReference type="ARBA" id="ARBA00022490"/>
    </source>
</evidence>
<keyword evidence="8" id="KW-0804">Transcription</keyword>
<dbReference type="GO" id="GO:0003700">
    <property type="term" value="F:DNA-binding transcription factor activity"/>
    <property type="evidence" value="ECO:0007669"/>
    <property type="project" value="InterPro"/>
</dbReference>
<evidence type="ECO:0000256" key="10">
    <source>
        <dbReference type="PROSITE-ProRule" id="PRU00169"/>
    </source>
</evidence>
<comment type="subcellular location">
    <subcellularLocation>
        <location evidence="1">Cytoplasm</location>
    </subcellularLocation>
</comment>
<evidence type="ECO:0000256" key="5">
    <source>
        <dbReference type="ARBA" id="ARBA00023012"/>
    </source>
</evidence>
<keyword evidence="7" id="KW-0238">DNA-binding</keyword>
<feature type="domain" description="HTH araC/xylS-type" evidence="11">
    <location>
        <begin position="399"/>
        <end position="501"/>
    </location>
</feature>
<dbReference type="Pfam" id="PF12833">
    <property type="entry name" value="HTH_18"/>
    <property type="match status" value="1"/>
</dbReference>
<dbReference type="SMART" id="SM00342">
    <property type="entry name" value="HTH_ARAC"/>
    <property type="match status" value="1"/>
</dbReference>
<dbReference type="EMBL" id="JAAEEH010000009">
    <property type="protein sequence ID" value="NDL67066.1"/>
    <property type="molecule type" value="Genomic_DNA"/>
</dbReference>
<feature type="domain" description="Response regulatory" evidence="12">
    <location>
        <begin position="3"/>
        <end position="120"/>
    </location>
</feature>
<evidence type="ECO:0000256" key="6">
    <source>
        <dbReference type="ARBA" id="ARBA00023015"/>
    </source>
</evidence>
<evidence type="ECO:0000256" key="4">
    <source>
        <dbReference type="ARBA" id="ARBA00022553"/>
    </source>
</evidence>
<evidence type="ECO:0000256" key="1">
    <source>
        <dbReference type="ARBA" id="ARBA00004496"/>
    </source>
</evidence>
<dbReference type="SUPFAM" id="SSF52172">
    <property type="entry name" value="CheY-like"/>
    <property type="match status" value="1"/>
</dbReference>
<protein>
    <recommendedName>
        <fullName evidence="2">Stage 0 sporulation protein A homolog</fullName>
    </recommendedName>
</protein>
<keyword evidence="6" id="KW-0805">Transcription regulation</keyword>
<dbReference type="Gene3D" id="3.40.50.2300">
    <property type="match status" value="1"/>
</dbReference>
<dbReference type="InterPro" id="IPR018060">
    <property type="entry name" value="HTH_AraC"/>
</dbReference>
<dbReference type="Pfam" id="PF00072">
    <property type="entry name" value="Response_reg"/>
    <property type="match status" value="1"/>
</dbReference>
<keyword evidence="4 10" id="KW-0597">Phosphoprotein</keyword>
<dbReference type="PROSITE" id="PS50110">
    <property type="entry name" value="RESPONSE_REGULATORY"/>
    <property type="match status" value="1"/>
</dbReference>
<gene>
    <name evidence="13" type="ORF">GXN74_04795</name>
</gene>
<dbReference type="GO" id="GO:0005737">
    <property type="term" value="C:cytoplasm"/>
    <property type="evidence" value="ECO:0007669"/>
    <property type="project" value="UniProtKB-SubCell"/>
</dbReference>
<dbReference type="RefSeq" id="WP_162369792.1">
    <property type="nucleotide sequence ID" value="NZ_JAAEEH010000009.1"/>
</dbReference>
<dbReference type="PROSITE" id="PS01124">
    <property type="entry name" value="HTH_ARAC_FAMILY_2"/>
    <property type="match status" value="1"/>
</dbReference>
<dbReference type="Proteomes" id="UP000461585">
    <property type="component" value="Unassembled WGS sequence"/>
</dbReference>
<keyword evidence="3" id="KW-0963">Cytoplasm</keyword>
<sequence length="506" mass="58399">MLRLVIVDDERIIRETINDIIDWKGLGINVVGLCKNGIEAYDTILDEYPDIVMTDIKMPGLSGLELIKRLSETDRSIEYIILSGYGEFEYAKEAMKYGVKHYLLKPCNEHQIMEVINTVKEDCYRRKALHDLQQERQLLMVNMRKTIIRNILIEGLSNEADLPSLLRQYGMYLDFRHTGYQVAYFHFLDTENLEGFLEKIYAYMAQHSPGLPVYPIYVQQTLLFFFESFDVSYADMDSFFSNASASPAGDGIKYVRQGFENLELLLEETLGRLRRYEVVNLIQGTRINPVYNYRFLIDRIGTLSRQIHEASGDLRQQLINELDEQLLSVNDVSFLKTLVSNLLLKNPHRQLTPVLTSEILLELNDSTEAGDVLHLFNLHQKEIFGASDGLEHKYKDFIEKIISYVEENLSNPSLSLKWIAENHLFMNVDYVSKQFIKETGDKFSAFLTNTRIRKAKELLLDCGIEKIYIVAEAVGCGNNPQYFSQVFKRNTGMTPTEYIKKMNGGN</sequence>
<dbReference type="PANTHER" id="PTHR42713">
    <property type="entry name" value="HISTIDINE KINASE-RELATED"/>
    <property type="match status" value="1"/>
</dbReference>
<dbReference type="InterPro" id="IPR011006">
    <property type="entry name" value="CheY-like_superfamily"/>
</dbReference>
<proteinExistence type="predicted"/>
<dbReference type="InterPro" id="IPR009057">
    <property type="entry name" value="Homeodomain-like_sf"/>
</dbReference>
<evidence type="ECO:0000259" key="11">
    <source>
        <dbReference type="PROSITE" id="PS01124"/>
    </source>
</evidence>
<dbReference type="InterPro" id="IPR001789">
    <property type="entry name" value="Sig_transdc_resp-reg_receiver"/>
</dbReference>
<dbReference type="InterPro" id="IPR051552">
    <property type="entry name" value="HptR"/>
</dbReference>
<evidence type="ECO:0000256" key="8">
    <source>
        <dbReference type="ARBA" id="ARBA00023163"/>
    </source>
</evidence>
<dbReference type="Gene3D" id="1.10.10.60">
    <property type="entry name" value="Homeodomain-like"/>
    <property type="match status" value="2"/>
</dbReference>
<name>A0A7X5KLQ0_9FIRM</name>
<evidence type="ECO:0000313" key="13">
    <source>
        <dbReference type="EMBL" id="NDL67066.1"/>
    </source>
</evidence>
<dbReference type="SUPFAM" id="SSF46689">
    <property type="entry name" value="Homeodomain-like"/>
    <property type="match status" value="1"/>
</dbReference>
<dbReference type="CDD" id="cd17536">
    <property type="entry name" value="REC_YesN-like"/>
    <property type="match status" value="1"/>
</dbReference>
<accession>A0A7X5KLQ0</accession>
<organism evidence="13 14">
    <name type="scientific">Anaerotalea alkaliphila</name>
    <dbReference type="NCBI Taxonomy" id="2662126"/>
    <lineage>
        <taxon>Bacteria</taxon>
        <taxon>Bacillati</taxon>
        <taxon>Bacillota</taxon>
        <taxon>Clostridia</taxon>
        <taxon>Eubacteriales</taxon>
        <taxon>Anaerotalea</taxon>
    </lineage>
</organism>
<comment type="caution">
    <text evidence="13">The sequence shown here is derived from an EMBL/GenBank/DDBJ whole genome shotgun (WGS) entry which is preliminary data.</text>
</comment>
<keyword evidence="14" id="KW-1185">Reference proteome</keyword>
<evidence type="ECO:0000259" key="12">
    <source>
        <dbReference type="PROSITE" id="PS50110"/>
    </source>
</evidence>
<dbReference type="GO" id="GO:0043565">
    <property type="term" value="F:sequence-specific DNA binding"/>
    <property type="evidence" value="ECO:0007669"/>
    <property type="project" value="InterPro"/>
</dbReference>
<dbReference type="AlphaFoldDB" id="A0A7X5KLQ0"/>
<feature type="modified residue" description="4-aspartylphosphate" evidence="10">
    <location>
        <position position="55"/>
    </location>
</feature>
<dbReference type="GO" id="GO:0000160">
    <property type="term" value="P:phosphorelay signal transduction system"/>
    <property type="evidence" value="ECO:0007669"/>
    <property type="project" value="UniProtKB-KW"/>
</dbReference>
<evidence type="ECO:0000256" key="7">
    <source>
        <dbReference type="ARBA" id="ARBA00023125"/>
    </source>
</evidence>
<dbReference type="PANTHER" id="PTHR42713:SF3">
    <property type="entry name" value="TRANSCRIPTIONAL REGULATORY PROTEIN HPTR"/>
    <property type="match status" value="1"/>
</dbReference>
<dbReference type="SMART" id="SM00448">
    <property type="entry name" value="REC"/>
    <property type="match status" value="1"/>
</dbReference>
<evidence type="ECO:0000256" key="2">
    <source>
        <dbReference type="ARBA" id="ARBA00018672"/>
    </source>
</evidence>
<keyword evidence="5" id="KW-0902">Two-component regulatory system</keyword>
<reference evidence="13 14" key="1">
    <citation type="submission" date="2020-01" db="EMBL/GenBank/DDBJ databases">
        <title>Anaeroalcalibacter tamaniensis gen. nov., sp. nov., moderately halophilic strictly anaerobic fermenter bacterium from mud volcano of Taman peninsula.</title>
        <authorList>
            <person name="Frolova A."/>
            <person name="Merkel A.Y."/>
            <person name="Slobodkin A.I."/>
        </authorList>
    </citation>
    <scope>NUCLEOTIDE SEQUENCE [LARGE SCALE GENOMIC DNA]</scope>
    <source>
        <strain evidence="13 14">F-3ap</strain>
    </source>
</reference>